<dbReference type="InterPro" id="IPR030380">
    <property type="entry name" value="SAM_MeTfrase_DRM"/>
</dbReference>
<dbReference type="GO" id="GO:0003677">
    <property type="term" value="F:DNA binding"/>
    <property type="evidence" value="ECO:0007669"/>
    <property type="project" value="UniProtKB-KW"/>
</dbReference>
<evidence type="ECO:0000256" key="2">
    <source>
        <dbReference type="ARBA" id="ARBA00022603"/>
    </source>
</evidence>
<name>A0AAV5FIR7_ELECO</name>
<dbReference type="SUPFAM" id="SSF53335">
    <property type="entry name" value="S-adenosyl-L-methionine-dependent methyltransferases"/>
    <property type="match status" value="1"/>
</dbReference>
<evidence type="ECO:0000313" key="9">
    <source>
        <dbReference type="EMBL" id="GJN34185.1"/>
    </source>
</evidence>
<keyword evidence="7" id="KW-0539">Nucleus</keyword>
<evidence type="ECO:0000256" key="5">
    <source>
        <dbReference type="ARBA" id="ARBA00022737"/>
    </source>
</evidence>
<dbReference type="EMBL" id="BQKI01000085">
    <property type="protein sequence ID" value="GJN34185.1"/>
    <property type="molecule type" value="Genomic_DNA"/>
</dbReference>
<dbReference type="InterPro" id="IPR050390">
    <property type="entry name" value="C5-Methyltransferase"/>
</dbReference>
<dbReference type="Proteomes" id="UP001054889">
    <property type="component" value="Unassembled WGS sequence"/>
</dbReference>
<keyword evidence="2" id="KW-0489">Methyltransferase</keyword>
<dbReference type="GO" id="GO:0032259">
    <property type="term" value="P:methylation"/>
    <property type="evidence" value="ECO:0007669"/>
    <property type="project" value="UniProtKB-KW"/>
</dbReference>
<evidence type="ECO:0000256" key="4">
    <source>
        <dbReference type="ARBA" id="ARBA00022691"/>
    </source>
</evidence>
<gene>
    <name evidence="9" type="primary">gb22829</name>
    <name evidence="9" type="ORF">PR202_gb22829</name>
</gene>
<accession>A0AAV5FIR7</accession>
<keyword evidence="4" id="KW-0949">S-adenosyl-L-methionine</keyword>
<keyword evidence="10" id="KW-1185">Reference proteome</keyword>
<evidence type="ECO:0000256" key="1">
    <source>
        <dbReference type="ARBA" id="ARBA00004123"/>
    </source>
</evidence>
<dbReference type="PROSITE" id="PS51680">
    <property type="entry name" value="SAM_MT_DRM"/>
    <property type="match status" value="1"/>
</dbReference>
<keyword evidence="3" id="KW-0808">Transferase</keyword>
<dbReference type="InterPro" id="IPR029063">
    <property type="entry name" value="SAM-dependent_MTases_sf"/>
</dbReference>
<dbReference type="PANTHER" id="PTHR23068">
    <property type="entry name" value="DNA CYTOSINE-5- -METHYLTRANSFERASE 3-RELATED"/>
    <property type="match status" value="1"/>
</dbReference>
<organism evidence="9 10">
    <name type="scientific">Eleusine coracana subsp. coracana</name>
    <dbReference type="NCBI Taxonomy" id="191504"/>
    <lineage>
        <taxon>Eukaryota</taxon>
        <taxon>Viridiplantae</taxon>
        <taxon>Streptophyta</taxon>
        <taxon>Embryophyta</taxon>
        <taxon>Tracheophyta</taxon>
        <taxon>Spermatophyta</taxon>
        <taxon>Magnoliopsida</taxon>
        <taxon>Liliopsida</taxon>
        <taxon>Poales</taxon>
        <taxon>Poaceae</taxon>
        <taxon>PACMAD clade</taxon>
        <taxon>Chloridoideae</taxon>
        <taxon>Cynodonteae</taxon>
        <taxon>Eleusininae</taxon>
        <taxon>Eleusine</taxon>
    </lineage>
</organism>
<dbReference type="GO" id="GO:0003886">
    <property type="term" value="F:DNA (cytosine-5-)-methyltransferase activity"/>
    <property type="evidence" value="ECO:0007669"/>
    <property type="project" value="TreeGrafter"/>
</dbReference>
<dbReference type="GO" id="GO:0005634">
    <property type="term" value="C:nucleus"/>
    <property type="evidence" value="ECO:0007669"/>
    <property type="project" value="UniProtKB-SubCell"/>
</dbReference>
<evidence type="ECO:0000256" key="6">
    <source>
        <dbReference type="ARBA" id="ARBA00023125"/>
    </source>
</evidence>
<reference evidence="9" key="1">
    <citation type="journal article" date="2018" name="DNA Res.">
        <title>Multiple hybrid de novo genome assembly of finger millet, an orphan allotetraploid crop.</title>
        <authorList>
            <person name="Hatakeyama M."/>
            <person name="Aluri S."/>
            <person name="Balachadran M.T."/>
            <person name="Sivarajan S.R."/>
            <person name="Patrignani A."/>
            <person name="Gruter S."/>
            <person name="Poveda L."/>
            <person name="Shimizu-Inatsugi R."/>
            <person name="Baeten J."/>
            <person name="Francoijs K.J."/>
            <person name="Nataraja K.N."/>
            <person name="Reddy Y.A.N."/>
            <person name="Phadnis S."/>
            <person name="Ravikumar R.L."/>
            <person name="Schlapbach R."/>
            <person name="Sreeman S.M."/>
            <person name="Shimizu K.K."/>
        </authorList>
    </citation>
    <scope>NUCLEOTIDE SEQUENCE</scope>
</reference>
<dbReference type="PANTHER" id="PTHR23068:SF25">
    <property type="entry name" value="DNA (CYTOSINE-5)-METHYLTRANSFERASE DRM2"/>
    <property type="match status" value="1"/>
</dbReference>
<protein>
    <recommendedName>
        <fullName evidence="8">SAM-dependent MTase DRM-type domain-containing protein</fullName>
    </recommendedName>
</protein>
<keyword evidence="5" id="KW-0677">Repeat</keyword>
<comment type="caution">
    <text evidence="9">The sequence shown here is derived from an EMBL/GenBank/DDBJ whole genome shotgun (WGS) entry which is preliminary data.</text>
</comment>
<evidence type="ECO:0000259" key="8">
    <source>
        <dbReference type="PROSITE" id="PS51680"/>
    </source>
</evidence>
<comment type="subcellular location">
    <subcellularLocation>
        <location evidence="1">Nucleus</location>
    </subcellularLocation>
</comment>
<evidence type="ECO:0000313" key="10">
    <source>
        <dbReference type="Proteomes" id="UP001054889"/>
    </source>
</evidence>
<reference evidence="9" key="2">
    <citation type="submission" date="2021-12" db="EMBL/GenBank/DDBJ databases">
        <title>Resequencing data analysis of finger millet.</title>
        <authorList>
            <person name="Hatakeyama M."/>
            <person name="Aluri S."/>
            <person name="Balachadran M.T."/>
            <person name="Sivarajan S.R."/>
            <person name="Poveda L."/>
            <person name="Shimizu-Inatsugi R."/>
            <person name="Schlapbach R."/>
            <person name="Sreeman S.M."/>
            <person name="Shimizu K.K."/>
        </authorList>
    </citation>
    <scope>NUCLEOTIDE SEQUENCE</scope>
</reference>
<sequence length="69" mass="8112">MTEMLIDDIDDVWELTIEKIKEYITKFGEFDPVIGGSPCNNLARCNCYHRNGLEGDHLFVFYHYVQILQ</sequence>
<dbReference type="AlphaFoldDB" id="A0AAV5FIR7"/>
<evidence type="ECO:0000256" key="3">
    <source>
        <dbReference type="ARBA" id="ARBA00022679"/>
    </source>
</evidence>
<evidence type="ECO:0000256" key="7">
    <source>
        <dbReference type="ARBA" id="ARBA00023242"/>
    </source>
</evidence>
<feature type="domain" description="SAM-dependent MTase DRM-type" evidence="8">
    <location>
        <begin position="1"/>
        <end position="69"/>
    </location>
</feature>
<keyword evidence="6" id="KW-0238">DNA-binding</keyword>
<proteinExistence type="predicted"/>
<dbReference type="Gene3D" id="3.40.50.150">
    <property type="entry name" value="Vaccinia Virus protein VP39"/>
    <property type="match status" value="1"/>
</dbReference>